<dbReference type="GO" id="GO:0008168">
    <property type="term" value="F:methyltransferase activity"/>
    <property type="evidence" value="ECO:0007669"/>
    <property type="project" value="UniProtKB-KW"/>
</dbReference>
<dbReference type="GO" id="GO:0032259">
    <property type="term" value="P:methylation"/>
    <property type="evidence" value="ECO:0007669"/>
    <property type="project" value="UniProtKB-KW"/>
</dbReference>
<comment type="caution">
    <text evidence="1">The sequence shown here is derived from an EMBL/GenBank/DDBJ whole genome shotgun (WGS) entry which is preliminary data.</text>
</comment>
<dbReference type="Proteomes" id="UP000245778">
    <property type="component" value="Unassembled WGS sequence"/>
</dbReference>
<dbReference type="AlphaFoldDB" id="A0A2U1C1M8"/>
<dbReference type="RefSeq" id="WP_075704530.1">
    <property type="nucleotide sequence ID" value="NZ_CP159998.1"/>
</dbReference>
<proteinExistence type="predicted"/>
<dbReference type="Pfam" id="PF13651">
    <property type="entry name" value="EcoRI_methylase"/>
    <property type="match status" value="1"/>
</dbReference>
<dbReference type="InterPro" id="IPR025247">
    <property type="entry name" value="EcoRI-like_methylase"/>
</dbReference>
<evidence type="ECO:0000313" key="1">
    <source>
        <dbReference type="EMBL" id="PVY54809.1"/>
    </source>
</evidence>
<organism evidence="1 2">
    <name type="scientific">Intestinimonas butyriciproducens</name>
    <dbReference type="NCBI Taxonomy" id="1297617"/>
    <lineage>
        <taxon>Bacteria</taxon>
        <taxon>Bacillati</taxon>
        <taxon>Bacillota</taxon>
        <taxon>Clostridia</taxon>
        <taxon>Eubacteriales</taxon>
        <taxon>Intestinimonas</taxon>
    </lineage>
</organism>
<name>A0A2U1C1M8_9FIRM</name>
<evidence type="ECO:0000313" key="2">
    <source>
        <dbReference type="Proteomes" id="UP000245778"/>
    </source>
</evidence>
<gene>
    <name evidence="1" type="ORF">C7373_105232</name>
</gene>
<sequence>MGVPITFLDKYNPEQFEIVGCADYTGKYGSDEIGIKRIGEEWITKYRVQGGRGHYTANMTSLVYYDADRNAKNTFKRILIKRRAMPNENRAEANQDQGGF</sequence>
<protein>
    <submittedName>
        <fullName evidence="1">Adenine-specific methyltransferase EcoRI-like protein</fullName>
    </submittedName>
</protein>
<dbReference type="EMBL" id="QEKK01000005">
    <property type="protein sequence ID" value="PVY54809.1"/>
    <property type="molecule type" value="Genomic_DNA"/>
</dbReference>
<keyword evidence="1" id="KW-0489">Methyltransferase</keyword>
<reference evidence="1 2" key="1">
    <citation type="submission" date="2018-04" db="EMBL/GenBank/DDBJ databases">
        <title>Genomic Encyclopedia of Type Strains, Phase IV (KMG-IV): sequencing the most valuable type-strain genomes for metagenomic binning, comparative biology and taxonomic classification.</title>
        <authorList>
            <person name="Goeker M."/>
        </authorList>
    </citation>
    <scope>NUCLEOTIDE SEQUENCE [LARGE SCALE GENOMIC DNA]</scope>
    <source>
        <strain evidence="1 2">DSM 26588</strain>
    </source>
</reference>
<keyword evidence="1" id="KW-0808">Transferase</keyword>
<accession>A0A2U1C1M8</accession>